<dbReference type="Pfam" id="PF20506">
    <property type="entry name" value="DUF6732"/>
    <property type="match status" value="1"/>
</dbReference>
<protein>
    <submittedName>
        <fullName evidence="3">Uncharacterized protein</fullName>
    </submittedName>
</protein>
<evidence type="ECO:0000256" key="1">
    <source>
        <dbReference type="SAM" id="MobiDB-lite"/>
    </source>
</evidence>
<dbReference type="AlphaFoldDB" id="A0A0F9ITG6"/>
<keyword evidence="2" id="KW-0812">Transmembrane</keyword>
<keyword evidence="2" id="KW-0472">Membrane</keyword>
<evidence type="ECO:0000313" key="3">
    <source>
        <dbReference type="EMBL" id="KKL97090.1"/>
    </source>
</evidence>
<gene>
    <name evidence="3" type="ORF">LCGC14_1837940</name>
</gene>
<feature type="transmembrane region" description="Helical" evidence="2">
    <location>
        <begin position="31"/>
        <end position="51"/>
    </location>
</feature>
<accession>A0A0F9ITG6</accession>
<keyword evidence="2" id="KW-1133">Transmembrane helix</keyword>
<dbReference type="InterPro" id="IPR046619">
    <property type="entry name" value="DUF6732"/>
</dbReference>
<organism evidence="3">
    <name type="scientific">marine sediment metagenome</name>
    <dbReference type="NCBI Taxonomy" id="412755"/>
    <lineage>
        <taxon>unclassified sequences</taxon>
        <taxon>metagenomes</taxon>
        <taxon>ecological metagenomes</taxon>
    </lineage>
</organism>
<sequence length="78" mass="8135">MRLPAYCLPALVLPLPAFAHSGHLTDLGGHDHWVAGAAIAIAGGISLWSYLKGKRQREEAEGEGTAEEPDADAAEEGA</sequence>
<comment type="caution">
    <text evidence="3">The sequence shown here is derived from an EMBL/GenBank/DDBJ whole genome shotgun (WGS) entry which is preliminary data.</text>
</comment>
<reference evidence="3" key="1">
    <citation type="journal article" date="2015" name="Nature">
        <title>Complex archaea that bridge the gap between prokaryotes and eukaryotes.</title>
        <authorList>
            <person name="Spang A."/>
            <person name="Saw J.H."/>
            <person name="Jorgensen S.L."/>
            <person name="Zaremba-Niedzwiedzka K."/>
            <person name="Martijn J."/>
            <person name="Lind A.E."/>
            <person name="van Eijk R."/>
            <person name="Schleper C."/>
            <person name="Guy L."/>
            <person name="Ettema T.J."/>
        </authorList>
    </citation>
    <scope>NUCLEOTIDE SEQUENCE</scope>
</reference>
<proteinExistence type="predicted"/>
<feature type="region of interest" description="Disordered" evidence="1">
    <location>
        <begin position="56"/>
        <end position="78"/>
    </location>
</feature>
<evidence type="ECO:0000256" key="2">
    <source>
        <dbReference type="SAM" id="Phobius"/>
    </source>
</evidence>
<dbReference type="EMBL" id="LAZR01018255">
    <property type="protein sequence ID" value="KKL97090.1"/>
    <property type="molecule type" value="Genomic_DNA"/>
</dbReference>
<feature type="compositionally biased region" description="Acidic residues" evidence="1">
    <location>
        <begin position="60"/>
        <end position="78"/>
    </location>
</feature>
<name>A0A0F9ITG6_9ZZZZ</name>